<comment type="caution">
    <text evidence="1">The sequence shown here is derived from an EMBL/GenBank/DDBJ whole genome shotgun (WGS) entry which is preliminary data.</text>
</comment>
<proteinExistence type="predicted"/>
<reference evidence="1 2" key="1">
    <citation type="journal article" date="2018" name="Mol. Plant">
        <title>The genome of Artemisia annua provides insight into the evolution of Asteraceae family and artemisinin biosynthesis.</title>
        <authorList>
            <person name="Shen Q."/>
            <person name="Zhang L."/>
            <person name="Liao Z."/>
            <person name="Wang S."/>
            <person name="Yan T."/>
            <person name="Shi P."/>
            <person name="Liu M."/>
            <person name="Fu X."/>
            <person name="Pan Q."/>
            <person name="Wang Y."/>
            <person name="Lv Z."/>
            <person name="Lu X."/>
            <person name="Zhang F."/>
            <person name="Jiang W."/>
            <person name="Ma Y."/>
            <person name="Chen M."/>
            <person name="Hao X."/>
            <person name="Li L."/>
            <person name="Tang Y."/>
            <person name="Lv G."/>
            <person name="Zhou Y."/>
            <person name="Sun X."/>
            <person name="Brodelius P.E."/>
            <person name="Rose J.K.C."/>
            <person name="Tang K."/>
        </authorList>
    </citation>
    <scope>NUCLEOTIDE SEQUENCE [LARGE SCALE GENOMIC DNA]</scope>
    <source>
        <strain evidence="2">cv. Huhao1</strain>
        <tissue evidence="1">Leaf</tissue>
    </source>
</reference>
<organism evidence="1 2">
    <name type="scientific">Artemisia annua</name>
    <name type="common">Sweet wormwood</name>
    <dbReference type="NCBI Taxonomy" id="35608"/>
    <lineage>
        <taxon>Eukaryota</taxon>
        <taxon>Viridiplantae</taxon>
        <taxon>Streptophyta</taxon>
        <taxon>Embryophyta</taxon>
        <taxon>Tracheophyta</taxon>
        <taxon>Spermatophyta</taxon>
        <taxon>Magnoliopsida</taxon>
        <taxon>eudicotyledons</taxon>
        <taxon>Gunneridae</taxon>
        <taxon>Pentapetalae</taxon>
        <taxon>asterids</taxon>
        <taxon>campanulids</taxon>
        <taxon>Asterales</taxon>
        <taxon>Asteraceae</taxon>
        <taxon>Asteroideae</taxon>
        <taxon>Anthemideae</taxon>
        <taxon>Artemisiinae</taxon>
        <taxon>Artemisia</taxon>
    </lineage>
</organism>
<evidence type="ECO:0000313" key="2">
    <source>
        <dbReference type="Proteomes" id="UP000245207"/>
    </source>
</evidence>
<keyword evidence="2" id="KW-1185">Reference proteome</keyword>
<accession>A0A2U1M1U9</accession>
<gene>
    <name evidence="1" type="ORF">CTI12_AA429360</name>
</gene>
<evidence type="ECO:0000313" key="1">
    <source>
        <dbReference type="EMBL" id="PWA55217.1"/>
    </source>
</evidence>
<dbReference type="OrthoDB" id="1717299at2759"/>
<name>A0A2U1M1U9_ARTAN</name>
<dbReference type="AlphaFoldDB" id="A0A2U1M1U9"/>
<sequence>MVLKERLWTRRNERFHGQLDGKERQVDVVVKHLLLEYQVANKKELATISNEIKEKGSTMWVKLQLEQVKFNSDASWQKRNGQGRLRKGGLPSDVFPYGQEGVNFPREQAEELEQQICVFVSGT</sequence>
<protein>
    <submittedName>
        <fullName evidence="1">Uncharacterized protein</fullName>
    </submittedName>
</protein>
<dbReference type="EMBL" id="PKPP01006821">
    <property type="protein sequence ID" value="PWA55217.1"/>
    <property type="molecule type" value="Genomic_DNA"/>
</dbReference>
<dbReference type="Proteomes" id="UP000245207">
    <property type="component" value="Unassembled WGS sequence"/>
</dbReference>